<proteinExistence type="predicted"/>
<feature type="domain" description="Clp R" evidence="2">
    <location>
        <begin position="2"/>
        <end position="186"/>
    </location>
</feature>
<protein>
    <submittedName>
        <fullName evidence="3">Clp protease N-terminal domain-containing protein</fullName>
    </submittedName>
</protein>
<keyword evidence="3" id="KW-0645">Protease</keyword>
<dbReference type="EMBL" id="JBBDHD010000012">
    <property type="protein sequence ID" value="MFH7594848.1"/>
    <property type="molecule type" value="Genomic_DNA"/>
</dbReference>
<dbReference type="GO" id="GO:0006508">
    <property type="term" value="P:proteolysis"/>
    <property type="evidence" value="ECO:0007669"/>
    <property type="project" value="UniProtKB-KW"/>
</dbReference>
<dbReference type="Proteomes" id="UP001610631">
    <property type="component" value="Unassembled WGS sequence"/>
</dbReference>
<dbReference type="PROSITE" id="PS51903">
    <property type="entry name" value="CLP_R"/>
    <property type="match status" value="1"/>
</dbReference>
<organism evidence="3 4">
    <name type="scientific">Streptomyces racemochromogenes</name>
    <dbReference type="NCBI Taxonomy" id="67353"/>
    <lineage>
        <taxon>Bacteria</taxon>
        <taxon>Bacillati</taxon>
        <taxon>Actinomycetota</taxon>
        <taxon>Actinomycetes</taxon>
        <taxon>Kitasatosporales</taxon>
        <taxon>Streptomycetaceae</taxon>
        <taxon>Streptomyces</taxon>
    </lineage>
</organism>
<keyword evidence="1" id="KW-0677">Repeat</keyword>
<dbReference type="GO" id="GO:0008233">
    <property type="term" value="F:peptidase activity"/>
    <property type="evidence" value="ECO:0007669"/>
    <property type="project" value="UniProtKB-KW"/>
</dbReference>
<keyword evidence="3" id="KW-0378">Hydrolase</keyword>
<evidence type="ECO:0000313" key="3">
    <source>
        <dbReference type="EMBL" id="MFH7594848.1"/>
    </source>
</evidence>
<comment type="caution">
    <text evidence="3">The sequence shown here is derived from an EMBL/GenBank/DDBJ whole genome shotgun (WGS) entry which is preliminary data.</text>
</comment>
<gene>
    <name evidence="3" type="ORF">WDV06_07015</name>
</gene>
<sequence length="186" mass="19409">MFERFTSDARAAVTGAVARAASAGAGTVTEEHLLLSLLDGGALDALGVDAAALAADLEAARRRGGMSRADEEALAGLGIDLSEIVSRVEETHGEGALTAPAPRRRGLGASLREALGRPEPERRHVPFTQGARKTLEQALRIALGRKDRHIGTPHLLLALITRPGTVAESLADHGVTYARVETTLAA</sequence>
<dbReference type="InterPro" id="IPR036628">
    <property type="entry name" value="Clp_N_dom_sf"/>
</dbReference>
<dbReference type="InterPro" id="IPR004176">
    <property type="entry name" value="Clp_R_N"/>
</dbReference>
<dbReference type="RefSeq" id="WP_395508768.1">
    <property type="nucleotide sequence ID" value="NZ_JBBDHD010000012.1"/>
</dbReference>
<evidence type="ECO:0000313" key="4">
    <source>
        <dbReference type="Proteomes" id="UP001610631"/>
    </source>
</evidence>
<evidence type="ECO:0000259" key="2">
    <source>
        <dbReference type="PROSITE" id="PS51903"/>
    </source>
</evidence>
<accession>A0ABW7P939</accession>
<dbReference type="SUPFAM" id="SSF81923">
    <property type="entry name" value="Double Clp-N motif"/>
    <property type="match status" value="2"/>
</dbReference>
<reference evidence="3 4" key="1">
    <citation type="submission" date="2024-03" db="EMBL/GenBank/DDBJ databases">
        <title>Whole genome sequencing of Streptomyces racemochromogenes, to identify antimicrobial biosynthetic gene clusters.</title>
        <authorList>
            <person name="Suryawanshi P."/>
            <person name="Krishnaraj P.U."/>
            <person name="Arun Y.P."/>
            <person name="Suryawanshi M.P."/>
            <person name="Rakshit O."/>
        </authorList>
    </citation>
    <scope>NUCLEOTIDE SEQUENCE [LARGE SCALE GENOMIC DNA]</scope>
    <source>
        <strain evidence="3 4">AUDT626</strain>
    </source>
</reference>
<name>A0ABW7P939_9ACTN</name>
<dbReference type="Pfam" id="PF02861">
    <property type="entry name" value="Clp_N"/>
    <property type="match status" value="2"/>
</dbReference>
<keyword evidence="4" id="KW-1185">Reference proteome</keyword>
<dbReference type="Gene3D" id="1.10.1780.10">
    <property type="entry name" value="Clp, N-terminal domain"/>
    <property type="match status" value="2"/>
</dbReference>
<evidence type="ECO:0000256" key="1">
    <source>
        <dbReference type="PROSITE-ProRule" id="PRU01251"/>
    </source>
</evidence>